<gene>
    <name evidence="2" type="ORF">KEM09_07290</name>
</gene>
<dbReference type="RefSeq" id="WP_212227210.1">
    <property type="nucleotide sequence ID" value="NZ_JAGUCN010000006.1"/>
</dbReference>
<sequence length="181" mass="20379">MNRIKTVFALVIFISISMLASAQDSAESKKVPLKDKLFTGGSVGLTFGDYTNVMISPVVGARLNPKVYAGLGIEYQYTKDKRYNPALTYNQFGGRIFAQYNIVPNLFAHGELAGYSMERYTTLSKKERNFVPFIYFGGGYRQMISERSFVSVQVLFDVLQHKYSPYKAWEPIFSIGFGVGI</sequence>
<name>A0ABS5K875_9BACT</name>
<dbReference type="Proteomes" id="UP000721861">
    <property type="component" value="Unassembled WGS sequence"/>
</dbReference>
<proteinExistence type="predicted"/>
<organism evidence="2 3">
    <name type="scientific">Carboxylicivirga mesophila</name>
    <dbReference type="NCBI Taxonomy" id="1166478"/>
    <lineage>
        <taxon>Bacteria</taxon>
        <taxon>Pseudomonadati</taxon>
        <taxon>Bacteroidota</taxon>
        <taxon>Bacteroidia</taxon>
        <taxon>Marinilabiliales</taxon>
        <taxon>Marinilabiliaceae</taxon>
        <taxon>Carboxylicivirga</taxon>
    </lineage>
</organism>
<protein>
    <recommendedName>
        <fullName evidence="4">Outer membrane protein beta-barrel domain-containing protein</fullName>
    </recommendedName>
</protein>
<evidence type="ECO:0008006" key="4">
    <source>
        <dbReference type="Google" id="ProtNLM"/>
    </source>
</evidence>
<evidence type="ECO:0000313" key="2">
    <source>
        <dbReference type="EMBL" id="MBS2211199.1"/>
    </source>
</evidence>
<reference evidence="2 3" key="1">
    <citation type="journal article" date="2014" name="Int. J. Syst. Evol. Microbiol.">
        <title>Carboxylicivirga gen. nov. in the family Marinilabiliaceae with two novel species, Carboxylicivirga mesophila sp. nov. and Carboxylicivirga taeanensis sp. nov., and reclassification of Cytophaga fermentans as Saccharicrinis fermentans gen. nov., comb. nov.</title>
        <authorList>
            <person name="Yang S.H."/>
            <person name="Seo H.S."/>
            <person name="Woo J.H."/>
            <person name="Oh H.M."/>
            <person name="Jang H."/>
            <person name="Lee J.H."/>
            <person name="Kim S.J."/>
            <person name="Kwon K.K."/>
        </authorList>
    </citation>
    <scope>NUCLEOTIDE SEQUENCE [LARGE SCALE GENOMIC DNA]</scope>
    <source>
        <strain evidence="2 3">JCM 18290</strain>
    </source>
</reference>
<evidence type="ECO:0000256" key="1">
    <source>
        <dbReference type="SAM" id="SignalP"/>
    </source>
</evidence>
<accession>A0ABS5K875</accession>
<comment type="caution">
    <text evidence="2">The sequence shown here is derived from an EMBL/GenBank/DDBJ whole genome shotgun (WGS) entry which is preliminary data.</text>
</comment>
<keyword evidence="1" id="KW-0732">Signal</keyword>
<dbReference type="EMBL" id="JAGUCN010000006">
    <property type="protein sequence ID" value="MBS2211199.1"/>
    <property type="molecule type" value="Genomic_DNA"/>
</dbReference>
<feature type="chain" id="PRO_5046464889" description="Outer membrane protein beta-barrel domain-containing protein" evidence="1">
    <location>
        <begin position="23"/>
        <end position="181"/>
    </location>
</feature>
<keyword evidence="3" id="KW-1185">Reference proteome</keyword>
<evidence type="ECO:0000313" key="3">
    <source>
        <dbReference type="Proteomes" id="UP000721861"/>
    </source>
</evidence>
<feature type="signal peptide" evidence="1">
    <location>
        <begin position="1"/>
        <end position="22"/>
    </location>
</feature>